<gene>
    <name evidence="1" type="ORF">IDM48_04305</name>
</gene>
<accession>A0A7H2BLT5</accession>
<evidence type="ECO:0000313" key="2">
    <source>
        <dbReference type="Proteomes" id="UP000516421"/>
    </source>
</evidence>
<name>A0A7H2BLT5_9MICC</name>
<keyword evidence="2" id="KW-1185">Reference proteome</keyword>
<organism evidence="1 2">
    <name type="scientific">Rothia amarae</name>
    <dbReference type="NCBI Taxonomy" id="169480"/>
    <lineage>
        <taxon>Bacteria</taxon>
        <taxon>Bacillati</taxon>
        <taxon>Actinomycetota</taxon>
        <taxon>Actinomycetes</taxon>
        <taxon>Micrococcales</taxon>
        <taxon>Micrococcaceae</taxon>
        <taxon>Rothia</taxon>
    </lineage>
</organism>
<evidence type="ECO:0008006" key="3">
    <source>
        <dbReference type="Google" id="ProtNLM"/>
    </source>
</evidence>
<evidence type="ECO:0000313" key="1">
    <source>
        <dbReference type="EMBL" id="QNV40631.1"/>
    </source>
</evidence>
<dbReference type="RefSeq" id="WP_190618201.1">
    <property type="nucleotide sequence ID" value="NZ_CP061538.1"/>
</dbReference>
<dbReference type="KEGG" id="rama:IDM48_04305"/>
<reference evidence="1 2" key="1">
    <citation type="submission" date="2020-09" db="EMBL/GenBank/DDBJ databases">
        <title>Investigation of environmental microbe.</title>
        <authorList>
            <person name="Ou Y."/>
            <person name="Kang Q."/>
        </authorList>
    </citation>
    <scope>NUCLEOTIDE SEQUENCE [LARGE SCALE GENOMIC DNA]</scope>
    <source>
        <strain evidence="1 2">KJZ-9</strain>
    </source>
</reference>
<sequence length="125" mass="14027">MSRVSKKVTDLVYRRDRGLCLHCGSSDVTIQHRKNVGAGGAKKDSPLHQPANLILLCGAYNALIESDPREASIARFYGWKIRTILQAYEEPVFDVSTGFWYRLGDTGSRAITDVVKDFREMDASF</sequence>
<proteinExistence type="predicted"/>
<dbReference type="Proteomes" id="UP000516421">
    <property type="component" value="Chromosome"/>
</dbReference>
<dbReference type="AlphaFoldDB" id="A0A7H2BLT5"/>
<dbReference type="EMBL" id="CP061538">
    <property type="protein sequence ID" value="QNV40631.1"/>
    <property type="molecule type" value="Genomic_DNA"/>
</dbReference>
<protein>
    <recommendedName>
        <fullName evidence="3">HNH endonuclease</fullName>
    </recommendedName>
</protein>